<dbReference type="Gene3D" id="3.30.70.600">
    <property type="entry name" value="Ribosomal protein S10 domain"/>
    <property type="match status" value="1"/>
</dbReference>
<evidence type="ECO:0000256" key="3">
    <source>
        <dbReference type="ARBA" id="ARBA00023274"/>
    </source>
</evidence>
<reference evidence="6" key="1">
    <citation type="submission" date="2020-04" db="EMBL/GenBank/DDBJ databases">
        <authorList>
            <person name="Zhang T."/>
        </authorList>
    </citation>
    <scope>NUCLEOTIDE SEQUENCE</scope>
    <source>
        <strain evidence="6">HKST-UBA80</strain>
    </source>
</reference>
<dbReference type="SMART" id="SM01403">
    <property type="entry name" value="Ribosomal_S10"/>
    <property type="match status" value="1"/>
</dbReference>
<feature type="domain" description="Small ribosomal subunit protein uS10" evidence="5">
    <location>
        <begin position="12"/>
        <end position="106"/>
    </location>
</feature>
<proteinExistence type="inferred from homology"/>
<gene>
    <name evidence="4 6" type="primary">rpsJ</name>
    <name evidence="6" type="ORF">KDA10_01735</name>
</gene>
<accession>A0A955IVW1</accession>
<dbReference type="AlphaFoldDB" id="A0A955IVW1"/>
<evidence type="ECO:0000256" key="1">
    <source>
        <dbReference type="ARBA" id="ARBA00007102"/>
    </source>
</evidence>
<protein>
    <recommendedName>
        <fullName evidence="4">Small ribosomal subunit protein uS10</fullName>
    </recommendedName>
</protein>
<evidence type="ECO:0000259" key="5">
    <source>
        <dbReference type="SMART" id="SM01403"/>
    </source>
</evidence>
<dbReference type="EMBL" id="JAGQNY010000005">
    <property type="protein sequence ID" value="MCA9302073.1"/>
    <property type="molecule type" value="Genomic_DNA"/>
</dbReference>
<comment type="function">
    <text evidence="4">Involved in the binding of tRNA to the ribosomes.</text>
</comment>
<dbReference type="NCBIfam" id="TIGR01049">
    <property type="entry name" value="rpsJ_bact"/>
    <property type="match status" value="1"/>
</dbReference>
<evidence type="ECO:0000256" key="4">
    <source>
        <dbReference type="HAMAP-Rule" id="MF_00508"/>
    </source>
</evidence>
<evidence type="ECO:0000313" key="6">
    <source>
        <dbReference type="EMBL" id="MCA9302073.1"/>
    </source>
</evidence>
<evidence type="ECO:0000313" key="7">
    <source>
        <dbReference type="Proteomes" id="UP000714817"/>
    </source>
</evidence>
<dbReference type="Proteomes" id="UP000714817">
    <property type="component" value="Unassembled WGS sequence"/>
</dbReference>
<dbReference type="GO" id="GO:0000049">
    <property type="term" value="F:tRNA binding"/>
    <property type="evidence" value="ECO:0007669"/>
    <property type="project" value="UniProtKB-UniRule"/>
</dbReference>
<dbReference type="GO" id="GO:0003735">
    <property type="term" value="F:structural constituent of ribosome"/>
    <property type="evidence" value="ECO:0007669"/>
    <property type="project" value="InterPro"/>
</dbReference>
<dbReference type="GO" id="GO:1990904">
    <property type="term" value="C:ribonucleoprotein complex"/>
    <property type="evidence" value="ECO:0007669"/>
    <property type="project" value="UniProtKB-KW"/>
</dbReference>
<comment type="similarity">
    <text evidence="1 4">Belongs to the universal ribosomal protein uS10 family.</text>
</comment>
<dbReference type="InterPro" id="IPR001848">
    <property type="entry name" value="Ribosomal_uS10"/>
</dbReference>
<dbReference type="SUPFAM" id="SSF54999">
    <property type="entry name" value="Ribosomal protein S10"/>
    <property type="match status" value="1"/>
</dbReference>
<dbReference type="InterPro" id="IPR036838">
    <property type="entry name" value="Ribosomal_uS10_dom_sf"/>
</dbReference>
<organism evidence="6 7">
    <name type="scientific">candidate division WWE3 bacterium</name>
    <dbReference type="NCBI Taxonomy" id="2053526"/>
    <lineage>
        <taxon>Bacteria</taxon>
        <taxon>Katanobacteria</taxon>
    </lineage>
</organism>
<evidence type="ECO:0000256" key="2">
    <source>
        <dbReference type="ARBA" id="ARBA00022980"/>
    </source>
</evidence>
<dbReference type="FunFam" id="3.30.70.600:FF:000003">
    <property type="entry name" value="30S ribosomal protein S10"/>
    <property type="match status" value="1"/>
</dbReference>
<dbReference type="PRINTS" id="PR00971">
    <property type="entry name" value="RIBOSOMALS10"/>
</dbReference>
<dbReference type="GO" id="GO:0005840">
    <property type="term" value="C:ribosome"/>
    <property type="evidence" value="ECO:0007669"/>
    <property type="project" value="UniProtKB-KW"/>
</dbReference>
<dbReference type="InterPro" id="IPR027486">
    <property type="entry name" value="Ribosomal_uS10_dom"/>
</dbReference>
<comment type="caution">
    <text evidence="6">The sequence shown here is derived from an EMBL/GenBank/DDBJ whole genome shotgun (WGS) entry which is preliminary data.</text>
</comment>
<dbReference type="GO" id="GO:0006412">
    <property type="term" value="P:translation"/>
    <property type="evidence" value="ECO:0007669"/>
    <property type="project" value="UniProtKB-UniRule"/>
</dbReference>
<dbReference type="NCBIfam" id="NF001861">
    <property type="entry name" value="PRK00596.1"/>
    <property type="match status" value="1"/>
</dbReference>
<dbReference type="Pfam" id="PF00338">
    <property type="entry name" value="Ribosomal_S10"/>
    <property type="match status" value="1"/>
</dbReference>
<sequence>MAKTEKKDIKIRIKLKAYDSRIIDLSCQKIADATVRTGASIVGPVPLPTKTERYTVIRGPHIDKRSREQFELRTHKRVLDVVNPTAATIETLSNLSLPAGVGISIKM</sequence>
<reference evidence="6" key="2">
    <citation type="journal article" date="2021" name="Microbiome">
        <title>Successional dynamics and alternative stable states in a saline activated sludge microbial community over 9 years.</title>
        <authorList>
            <person name="Wang Y."/>
            <person name="Ye J."/>
            <person name="Ju F."/>
            <person name="Liu L."/>
            <person name="Boyd J.A."/>
            <person name="Deng Y."/>
            <person name="Parks D.H."/>
            <person name="Jiang X."/>
            <person name="Yin X."/>
            <person name="Woodcroft B.J."/>
            <person name="Tyson G.W."/>
            <person name="Hugenholtz P."/>
            <person name="Polz M.F."/>
            <person name="Zhang T."/>
        </authorList>
    </citation>
    <scope>NUCLEOTIDE SEQUENCE</scope>
    <source>
        <strain evidence="6">HKST-UBA80</strain>
    </source>
</reference>
<dbReference type="PANTHER" id="PTHR11700">
    <property type="entry name" value="30S RIBOSOMAL PROTEIN S10 FAMILY MEMBER"/>
    <property type="match status" value="1"/>
</dbReference>
<keyword evidence="2 4" id="KW-0689">Ribosomal protein</keyword>
<keyword evidence="3 4" id="KW-0687">Ribonucleoprotein</keyword>
<name>A0A955IVW1_UNCKA</name>
<dbReference type="HAMAP" id="MF_00508">
    <property type="entry name" value="Ribosomal_uS10"/>
    <property type="match status" value="1"/>
</dbReference>
<comment type="subunit">
    <text evidence="4">Part of the 30S ribosomal subunit.</text>
</comment>